<evidence type="ECO:0000313" key="2">
    <source>
        <dbReference type="EMBL" id="QDV35985.1"/>
    </source>
</evidence>
<reference evidence="2 3" key="1">
    <citation type="submission" date="2019-02" db="EMBL/GenBank/DDBJ databases">
        <title>Deep-cultivation of Planctomycetes and their phenomic and genomic characterization uncovers novel biology.</title>
        <authorList>
            <person name="Wiegand S."/>
            <person name="Jogler M."/>
            <person name="Boedeker C."/>
            <person name="Pinto D."/>
            <person name="Vollmers J."/>
            <person name="Rivas-Marin E."/>
            <person name="Kohn T."/>
            <person name="Peeters S.H."/>
            <person name="Heuer A."/>
            <person name="Rast P."/>
            <person name="Oberbeckmann S."/>
            <person name="Bunk B."/>
            <person name="Jeske O."/>
            <person name="Meyerdierks A."/>
            <person name="Storesund J.E."/>
            <person name="Kallscheuer N."/>
            <person name="Luecker S."/>
            <person name="Lage O.M."/>
            <person name="Pohl T."/>
            <person name="Merkel B.J."/>
            <person name="Hornburger P."/>
            <person name="Mueller R.-W."/>
            <person name="Bruemmer F."/>
            <person name="Labrenz M."/>
            <person name="Spormann A.M."/>
            <person name="Op den Camp H."/>
            <person name="Overmann J."/>
            <person name="Amann R."/>
            <person name="Jetten M.S.M."/>
            <person name="Mascher T."/>
            <person name="Medema M.H."/>
            <person name="Devos D.P."/>
            <person name="Kaster A.-K."/>
            <person name="Ovreas L."/>
            <person name="Rohde M."/>
            <person name="Galperin M.Y."/>
            <person name="Jogler C."/>
        </authorList>
    </citation>
    <scope>NUCLEOTIDE SEQUENCE [LARGE SCALE GENOMIC DNA]</scope>
    <source>
        <strain evidence="2 3">ElP</strain>
    </source>
</reference>
<proteinExistence type="predicted"/>
<gene>
    <name evidence="2" type="ORF">ElP_38950</name>
</gene>
<dbReference type="KEGG" id="tpla:ElP_38950"/>
<dbReference type="OrthoDB" id="284659at2"/>
<organism evidence="2 3">
    <name type="scientific">Tautonia plasticadhaerens</name>
    <dbReference type="NCBI Taxonomy" id="2527974"/>
    <lineage>
        <taxon>Bacteria</taxon>
        <taxon>Pseudomonadati</taxon>
        <taxon>Planctomycetota</taxon>
        <taxon>Planctomycetia</taxon>
        <taxon>Isosphaerales</taxon>
        <taxon>Isosphaeraceae</taxon>
        <taxon>Tautonia</taxon>
    </lineage>
</organism>
<keyword evidence="3" id="KW-1185">Reference proteome</keyword>
<name>A0A518H564_9BACT</name>
<sequence length="206" mass="21917">MWTGMIALTCWAGAALPGPGDAPEGPPWRLPDEALGARMAPILLLSRPDVQHELQMGDEQVASGRGAIVELFARAASLRGRSGADAVASRREVDDSARRWLGENLTAEQLGRLGQIELQWEGAAALLSRPTIAASLGLTDEQRSRLSESLSRPPAPGEGPVDAHRRRHRDAASILTEDQRLRWLAMLGPPFEPGAARAAEAVASGG</sequence>
<evidence type="ECO:0000313" key="3">
    <source>
        <dbReference type="Proteomes" id="UP000317835"/>
    </source>
</evidence>
<dbReference type="Proteomes" id="UP000317835">
    <property type="component" value="Chromosome"/>
</dbReference>
<dbReference type="EMBL" id="CP036426">
    <property type="protein sequence ID" value="QDV35985.1"/>
    <property type="molecule type" value="Genomic_DNA"/>
</dbReference>
<evidence type="ECO:0008006" key="4">
    <source>
        <dbReference type="Google" id="ProtNLM"/>
    </source>
</evidence>
<feature type="region of interest" description="Disordered" evidence="1">
    <location>
        <begin position="143"/>
        <end position="171"/>
    </location>
</feature>
<protein>
    <recommendedName>
        <fullName evidence="4">LTXXQ motif protein</fullName>
    </recommendedName>
</protein>
<accession>A0A518H564</accession>
<dbReference type="AlphaFoldDB" id="A0A518H564"/>
<evidence type="ECO:0000256" key="1">
    <source>
        <dbReference type="SAM" id="MobiDB-lite"/>
    </source>
</evidence>
<dbReference type="RefSeq" id="WP_145271957.1">
    <property type="nucleotide sequence ID" value="NZ_CP036426.1"/>
</dbReference>